<dbReference type="GeneID" id="118277098"/>
<dbReference type="InterPro" id="IPR009003">
    <property type="entry name" value="Peptidase_S1_PA"/>
</dbReference>
<dbReference type="RefSeq" id="XP_050552513.1">
    <property type="nucleotide sequence ID" value="XM_050696556.1"/>
</dbReference>
<dbReference type="PANTHER" id="PTHR24260">
    <property type="match status" value="1"/>
</dbReference>
<dbReference type="GO" id="GO:0004252">
    <property type="term" value="F:serine-type endopeptidase activity"/>
    <property type="evidence" value="ECO:0007669"/>
    <property type="project" value="InterPro"/>
</dbReference>
<feature type="domain" description="Peptidase S1" evidence="2">
    <location>
        <begin position="50"/>
        <end position="287"/>
    </location>
</feature>
<feature type="chain" id="PRO_5040287079" evidence="1">
    <location>
        <begin position="19"/>
        <end position="298"/>
    </location>
</feature>
<name>A0A9R0DSN0_SPOFR</name>
<dbReference type="AlphaFoldDB" id="A0A9R0DSN0"/>
<dbReference type="Gene3D" id="2.40.10.10">
    <property type="entry name" value="Trypsin-like serine proteases"/>
    <property type="match status" value="1"/>
</dbReference>
<dbReference type="SMART" id="SM00020">
    <property type="entry name" value="Tryp_SPc"/>
    <property type="match status" value="1"/>
</dbReference>
<evidence type="ECO:0000313" key="4">
    <source>
        <dbReference type="RefSeq" id="XP_050552513.1"/>
    </source>
</evidence>
<reference evidence="4" key="1">
    <citation type="submission" date="2025-08" db="UniProtKB">
        <authorList>
            <consortium name="RefSeq"/>
        </authorList>
    </citation>
    <scope>IDENTIFICATION</scope>
    <source>
        <tissue evidence="4">Whole larval tissue</tissue>
    </source>
</reference>
<feature type="signal peptide" evidence="1">
    <location>
        <begin position="1"/>
        <end position="18"/>
    </location>
</feature>
<evidence type="ECO:0000313" key="3">
    <source>
        <dbReference type="Proteomes" id="UP000829999"/>
    </source>
</evidence>
<dbReference type="InterPro" id="IPR043504">
    <property type="entry name" value="Peptidase_S1_PA_chymotrypsin"/>
</dbReference>
<dbReference type="PROSITE" id="PS50240">
    <property type="entry name" value="TRYPSIN_DOM"/>
    <property type="match status" value="1"/>
</dbReference>
<keyword evidence="3" id="KW-1185">Reference proteome</keyword>
<keyword evidence="1" id="KW-0732">Signal</keyword>
<sequence>MSLKAVIIILVLSKSSKSAKTPLNENDVKDNEIKYNDLDEHTLVTDAAIFPYVAAVLKMSRYLSAGALIDENWVLTAADALFLMRESTRMLRVRLGSINYRKGGTVLPIKYVEIHPYFDDSQPIYDLALIRIPEPVRFTPSLRSIRLLKAFKEVDATHFIVTSWPFPISQQGEVTSDESDQIKSMELIKQRRILSVTHLHPSDADACAEELTSLGVNDTEAMMCLDTGVMVDPCSRDAGAPVVLNGVLWGVVSSWRPANCEPEQAGPSFVTLVSAPNVDSWIHDTVDGHKWVDRSDEE</sequence>
<dbReference type="InterPro" id="IPR051333">
    <property type="entry name" value="CLIP_Serine_Protease"/>
</dbReference>
<gene>
    <name evidence="4" type="primary">LOC118277098</name>
</gene>
<evidence type="ECO:0000256" key="1">
    <source>
        <dbReference type="SAM" id="SignalP"/>
    </source>
</evidence>
<dbReference type="GO" id="GO:0006508">
    <property type="term" value="P:proteolysis"/>
    <property type="evidence" value="ECO:0007669"/>
    <property type="project" value="InterPro"/>
</dbReference>
<evidence type="ECO:0000259" key="2">
    <source>
        <dbReference type="PROSITE" id="PS50240"/>
    </source>
</evidence>
<dbReference type="SUPFAM" id="SSF50494">
    <property type="entry name" value="Trypsin-like serine proteases"/>
    <property type="match status" value="1"/>
</dbReference>
<dbReference type="InterPro" id="IPR001254">
    <property type="entry name" value="Trypsin_dom"/>
</dbReference>
<organism evidence="3 4">
    <name type="scientific">Spodoptera frugiperda</name>
    <name type="common">Fall armyworm</name>
    <dbReference type="NCBI Taxonomy" id="7108"/>
    <lineage>
        <taxon>Eukaryota</taxon>
        <taxon>Metazoa</taxon>
        <taxon>Ecdysozoa</taxon>
        <taxon>Arthropoda</taxon>
        <taxon>Hexapoda</taxon>
        <taxon>Insecta</taxon>
        <taxon>Pterygota</taxon>
        <taxon>Neoptera</taxon>
        <taxon>Endopterygota</taxon>
        <taxon>Lepidoptera</taxon>
        <taxon>Glossata</taxon>
        <taxon>Ditrysia</taxon>
        <taxon>Noctuoidea</taxon>
        <taxon>Noctuidae</taxon>
        <taxon>Amphipyrinae</taxon>
        <taxon>Spodoptera</taxon>
    </lineage>
</organism>
<dbReference type="PRINTS" id="PR00722">
    <property type="entry name" value="CHYMOTRYPSIN"/>
</dbReference>
<accession>A0A9R0DSN0</accession>
<protein>
    <submittedName>
        <fullName evidence="4">Trypsin-like</fullName>
    </submittedName>
</protein>
<dbReference type="OrthoDB" id="7726766at2759"/>
<dbReference type="Pfam" id="PF00089">
    <property type="entry name" value="Trypsin"/>
    <property type="match status" value="1"/>
</dbReference>
<dbReference type="Proteomes" id="UP000829999">
    <property type="component" value="Chromosome 10"/>
</dbReference>
<dbReference type="PANTHER" id="PTHR24260:SF132">
    <property type="entry name" value="PEPTIDASE S1 DOMAIN-CONTAINING PROTEIN"/>
    <property type="match status" value="1"/>
</dbReference>
<dbReference type="InterPro" id="IPR001314">
    <property type="entry name" value="Peptidase_S1A"/>
</dbReference>
<proteinExistence type="predicted"/>